<dbReference type="Proteomes" id="UP000492821">
    <property type="component" value="Unassembled WGS sequence"/>
</dbReference>
<name>A0A7E4VQ20_PANRE</name>
<reference evidence="1" key="1">
    <citation type="journal article" date="2013" name="Genetics">
        <title>The draft genome and transcriptome of Panagrellus redivivus are shaped by the harsh demands of a free-living lifestyle.</title>
        <authorList>
            <person name="Srinivasan J."/>
            <person name="Dillman A.R."/>
            <person name="Macchietto M.G."/>
            <person name="Heikkinen L."/>
            <person name="Lakso M."/>
            <person name="Fracchia K.M."/>
            <person name="Antoshechkin I."/>
            <person name="Mortazavi A."/>
            <person name="Wong G."/>
            <person name="Sternberg P.W."/>
        </authorList>
    </citation>
    <scope>NUCLEOTIDE SEQUENCE [LARGE SCALE GENOMIC DNA]</scope>
    <source>
        <strain evidence="1">MT8872</strain>
    </source>
</reference>
<keyword evidence="1" id="KW-1185">Reference proteome</keyword>
<proteinExistence type="predicted"/>
<sequence length="92" mass="10370">MPGIHSQLVKHLTQVIDLTMRLLTRASLPLAMVAAVRTIRKANTRSNFMMTQTVTVVDELLVETSPFVWINPITFVGLFVGLRNQCVWVYVA</sequence>
<dbReference type="AlphaFoldDB" id="A0A7E4VQ20"/>
<reference evidence="2" key="2">
    <citation type="submission" date="2020-10" db="UniProtKB">
        <authorList>
            <consortium name="WormBaseParasite"/>
        </authorList>
    </citation>
    <scope>IDENTIFICATION</scope>
</reference>
<organism evidence="1 2">
    <name type="scientific">Panagrellus redivivus</name>
    <name type="common">Microworm</name>
    <dbReference type="NCBI Taxonomy" id="6233"/>
    <lineage>
        <taxon>Eukaryota</taxon>
        <taxon>Metazoa</taxon>
        <taxon>Ecdysozoa</taxon>
        <taxon>Nematoda</taxon>
        <taxon>Chromadorea</taxon>
        <taxon>Rhabditida</taxon>
        <taxon>Tylenchina</taxon>
        <taxon>Panagrolaimomorpha</taxon>
        <taxon>Panagrolaimoidea</taxon>
        <taxon>Panagrolaimidae</taxon>
        <taxon>Panagrellus</taxon>
    </lineage>
</organism>
<evidence type="ECO:0000313" key="2">
    <source>
        <dbReference type="WBParaSite" id="Pan_g2327.t1"/>
    </source>
</evidence>
<evidence type="ECO:0000313" key="1">
    <source>
        <dbReference type="Proteomes" id="UP000492821"/>
    </source>
</evidence>
<dbReference type="WBParaSite" id="Pan_g2327.t1">
    <property type="protein sequence ID" value="Pan_g2327.t1"/>
    <property type="gene ID" value="Pan_g2327"/>
</dbReference>
<protein>
    <submittedName>
        <fullName evidence="2">Secreted protein</fullName>
    </submittedName>
</protein>
<accession>A0A7E4VQ20</accession>